<evidence type="ECO:0000256" key="6">
    <source>
        <dbReference type="ARBA" id="ARBA00012791"/>
    </source>
</evidence>
<dbReference type="RefSeq" id="WP_045889826.1">
    <property type="nucleotide sequence ID" value="NZ_CCXQ01000113.1"/>
</dbReference>
<dbReference type="EMBL" id="CCXQ01000113">
    <property type="protein sequence ID" value="CEH11174.1"/>
    <property type="molecule type" value="Genomic_DNA"/>
</dbReference>
<keyword evidence="12" id="KW-0472">Membrane</keyword>
<evidence type="ECO:0000256" key="5">
    <source>
        <dbReference type="ARBA" id="ARBA00005359"/>
    </source>
</evidence>
<reference evidence="16 17" key="1">
    <citation type="submission" date="2014-09" db="EMBL/GenBank/DDBJ databases">
        <authorList>
            <person name="Loux Valentin"/>
            <person name="Dugat Thibaut"/>
        </authorList>
    </citation>
    <scope>NUCLEOTIDE SEQUENCE [LARGE SCALE GENOMIC DNA]</scope>
    <source>
        <strain evidence="16 17">BOV-10_179</strain>
    </source>
</reference>
<dbReference type="CDD" id="cd04738">
    <property type="entry name" value="DHOD_2_like"/>
    <property type="match status" value="1"/>
</dbReference>
<dbReference type="UniPathway" id="UPA00070">
    <property type="reaction ID" value="UER00946"/>
</dbReference>
<dbReference type="PROSITE" id="PS00912">
    <property type="entry name" value="DHODEHASE_2"/>
    <property type="match status" value="1"/>
</dbReference>
<keyword evidence="11 16" id="KW-0560">Oxidoreductase</keyword>
<keyword evidence="9" id="KW-0288">FMN</keyword>
<evidence type="ECO:0000256" key="10">
    <source>
        <dbReference type="ARBA" id="ARBA00022975"/>
    </source>
</evidence>
<dbReference type="NCBIfam" id="NF003645">
    <property type="entry name" value="PRK05286.1-2"/>
    <property type="match status" value="1"/>
</dbReference>
<evidence type="ECO:0000256" key="13">
    <source>
        <dbReference type="ARBA" id="ARBA00048639"/>
    </source>
</evidence>
<dbReference type="InterPro" id="IPR005719">
    <property type="entry name" value="Dihydroorotate_DH_2"/>
</dbReference>
<gene>
    <name evidence="16" type="primary">pyrD</name>
    <name evidence="16" type="ORF">ANAPHAGO_00303</name>
</gene>
<evidence type="ECO:0000256" key="14">
    <source>
        <dbReference type="NCBIfam" id="TIGR01036"/>
    </source>
</evidence>
<dbReference type="SUPFAM" id="SSF51395">
    <property type="entry name" value="FMN-linked oxidoreductases"/>
    <property type="match status" value="1"/>
</dbReference>
<proteinExistence type="inferred from homology"/>
<dbReference type="EC" id="1.3.5.2" evidence="6 14"/>
<evidence type="ECO:0000256" key="12">
    <source>
        <dbReference type="ARBA" id="ARBA00023136"/>
    </source>
</evidence>
<feature type="domain" description="Dihydroorotate dehydrogenase catalytic" evidence="15">
    <location>
        <begin position="46"/>
        <end position="333"/>
    </location>
</feature>
<evidence type="ECO:0000259" key="15">
    <source>
        <dbReference type="Pfam" id="PF01180"/>
    </source>
</evidence>
<dbReference type="NCBIfam" id="TIGR01036">
    <property type="entry name" value="pyrD_sub2"/>
    <property type="match status" value="1"/>
</dbReference>
<evidence type="ECO:0000313" key="17">
    <source>
        <dbReference type="Proteomes" id="UP000055047"/>
    </source>
</evidence>
<comment type="similarity">
    <text evidence="5">Belongs to the dihydroorotate dehydrogenase family. Type 2 subfamily.</text>
</comment>
<keyword evidence="10" id="KW-0665">Pyrimidine biosynthesis</keyword>
<comment type="catalytic activity">
    <reaction evidence="13">
        <text>(S)-dihydroorotate + a quinone = orotate + a quinol</text>
        <dbReference type="Rhea" id="RHEA:30187"/>
        <dbReference type="ChEBI" id="CHEBI:24646"/>
        <dbReference type="ChEBI" id="CHEBI:30839"/>
        <dbReference type="ChEBI" id="CHEBI:30864"/>
        <dbReference type="ChEBI" id="CHEBI:132124"/>
        <dbReference type="EC" id="1.3.5.2"/>
    </reaction>
</comment>
<accession>A0A098GJI2</accession>
<dbReference type="InterPro" id="IPR001295">
    <property type="entry name" value="Dihydroorotate_DH_CS"/>
</dbReference>
<evidence type="ECO:0000256" key="9">
    <source>
        <dbReference type="ARBA" id="ARBA00022643"/>
    </source>
</evidence>
<evidence type="ECO:0000256" key="3">
    <source>
        <dbReference type="ARBA" id="ARBA00004370"/>
    </source>
</evidence>
<evidence type="ECO:0000256" key="2">
    <source>
        <dbReference type="ARBA" id="ARBA00003125"/>
    </source>
</evidence>
<comment type="cofactor">
    <cofactor evidence="1">
        <name>FMN</name>
        <dbReference type="ChEBI" id="CHEBI:58210"/>
    </cofactor>
</comment>
<dbReference type="GO" id="GO:0005737">
    <property type="term" value="C:cytoplasm"/>
    <property type="evidence" value="ECO:0007669"/>
    <property type="project" value="InterPro"/>
</dbReference>
<dbReference type="PANTHER" id="PTHR48109:SF4">
    <property type="entry name" value="DIHYDROOROTATE DEHYDROGENASE (QUINONE), MITOCHONDRIAL"/>
    <property type="match status" value="1"/>
</dbReference>
<evidence type="ECO:0000256" key="8">
    <source>
        <dbReference type="ARBA" id="ARBA00022630"/>
    </source>
</evidence>
<comment type="pathway">
    <text evidence="4">Pyrimidine metabolism; UMP biosynthesis via de novo pathway; orotate from (S)-dihydroorotate (quinone route): step 1/1.</text>
</comment>
<dbReference type="PROSITE" id="PS00911">
    <property type="entry name" value="DHODEHASE_1"/>
    <property type="match status" value="1"/>
</dbReference>
<dbReference type="InterPro" id="IPR012135">
    <property type="entry name" value="Dihydroorotate_DH_1_2"/>
</dbReference>
<organism evidence="16 17">
    <name type="scientific">Anaplasma phagocytophilum</name>
    <name type="common">Ehrlichia phagocytophila</name>
    <dbReference type="NCBI Taxonomy" id="948"/>
    <lineage>
        <taxon>Bacteria</taxon>
        <taxon>Pseudomonadati</taxon>
        <taxon>Pseudomonadota</taxon>
        <taxon>Alphaproteobacteria</taxon>
        <taxon>Rickettsiales</taxon>
        <taxon>Anaplasmataceae</taxon>
        <taxon>Anaplasma</taxon>
        <taxon>phagocytophilum group</taxon>
    </lineage>
</organism>
<evidence type="ECO:0000256" key="7">
    <source>
        <dbReference type="ARBA" id="ARBA00018366"/>
    </source>
</evidence>
<comment type="function">
    <text evidence="2">Catalyzes the conversion of dihydroorotate to orotate with quinone as electron acceptor.</text>
</comment>
<keyword evidence="8" id="KW-0285">Flavoprotein</keyword>
<dbReference type="InterPro" id="IPR005720">
    <property type="entry name" value="Dihydroorotate_DH_cat"/>
</dbReference>
<dbReference type="InterPro" id="IPR050074">
    <property type="entry name" value="DHO_dehydrogenase"/>
</dbReference>
<dbReference type="PIRSF" id="PIRSF000164">
    <property type="entry name" value="DHO_oxidase"/>
    <property type="match status" value="1"/>
</dbReference>
<comment type="subcellular location">
    <subcellularLocation>
        <location evidence="3">Membrane</location>
    </subcellularLocation>
</comment>
<dbReference type="Gene3D" id="3.20.20.70">
    <property type="entry name" value="Aldolase class I"/>
    <property type="match status" value="1"/>
</dbReference>
<dbReference type="PANTHER" id="PTHR48109">
    <property type="entry name" value="DIHYDROOROTATE DEHYDROGENASE (QUINONE), MITOCHONDRIAL-RELATED"/>
    <property type="match status" value="1"/>
</dbReference>
<dbReference type="Proteomes" id="UP000055047">
    <property type="component" value="Unassembled WGS sequence"/>
</dbReference>
<evidence type="ECO:0000256" key="4">
    <source>
        <dbReference type="ARBA" id="ARBA00005161"/>
    </source>
</evidence>
<evidence type="ECO:0000256" key="1">
    <source>
        <dbReference type="ARBA" id="ARBA00001917"/>
    </source>
</evidence>
<sequence>MSLFRFNNPLFLIPPKVAHSLTLFALQQGLYSSSVRKMPECLSAQPLNFKVRTPIGLAAGFDKNAEVIRPVLSLGFGFTEVGTVTKYPQSGNKGPRLFRMHKQKAVINRLGFNNKGLTRLLKKVDSKDLNNLVFGINVGMYKGCSDPPAEYAELVQKVYGLSSYITINLSSPNTAGLRELQKRNSLNEILASVRKARYAVDHAESVPILLKIDPDLSDEVLQDVVDEVLRHKINGIIVSNTTTNFKLLGTKAPISRGGLSGQPLFSLSTRVLADVYSLTRGRVVLVGCGGVSSGAQALEKIRAGASLVQLYTAIVYGGFGIIDKINMELADLLTRDGFNKVEQAVGIDVH</sequence>
<dbReference type="GO" id="GO:0006207">
    <property type="term" value="P:'de novo' pyrimidine nucleobase biosynthetic process"/>
    <property type="evidence" value="ECO:0007669"/>
    <property type="project" value="UniProtKB-UniRule"/>
</dbReference>
<dbReference type="AlphaFoldDB" id="A0A098GJI2"/>
<dbReference type="Pfam" id="PF01180">
    <property type="entry name" value="DHO_dh"/>
    <property type="match status" value="1"/>
</dbReference>
<dbReference type="InterPro" id="IPR013785">
    <property type="entry name" value="Aldolase_TIM"/>
</dbReference>
<dbReference type="GO" id="GO:0106430">
    <property type="term" value="F:dihydroorotate dehydrogenase (quinone) activity"/>
    <property type="evidence" value="ECO:0007669"/>
    <property type="project" value="UniProtKB-EC"/>
</dbReference>
<evidence type="ECO:0000256" key="11">
    <source>
        <dbReference type="ARBA" id="ARBA00023002"/>
    </source>
</evidence>
<protein>
    <recommendedName>
        <fullName evidence="7 14">Dihydroorotate dehydrogenase (quinone)</fullName>
        <ecNumber evidence="6 14">1.3.5.2</ecNumber>
    </recommendedName>
</protein>
<dbReference type="GO" id="GO:0044205">
    <property type="term" value="P:'de novo' UMP biosynthetic process"/>
    <property type="evidence" value="ECO:0007669"/>
    <property type="project" value="UniProtKB-UniPathway"/>
</dbReference>
<name>A0A098GJI2_ANAPH</name>
<evidence type="ECO:0000313" key="16">
    <source>
        <dbReference type="EMBL" id="CEH11174.1"/>
    </source>
</evidence>
<dbReference type="GO" id="GO:0016020">
    <property type="term" value="C:membrane"/>
    <property type="evidence" value="ECO:0007669"/>
    <property type="project" value="UniProtKB-SubCell"/>
</dbReference>
<dbReference type="NCBIfam" id="NF003652">
    <property type="entry name" value="PRK05286.2-5"/>
    <property type="match status" value="1"/>
</dbReference>